<accession>A0A9P5NU43</accession>
<evidence type="ECO:0000313" key="3">
    <source>
        <dbReference type="Proteomes" id="UP000724874"/>
    </source>
</evidence>
<feature type="signal peptide" evidence="1">
    <location>
        <begin position="1"/>
        <end position="23"/>
    </location>
</feature>
<name>A0A9P5NU43_GYMJU</name>
<dbReference type="Proteomes" id="UP000724874">
    <property type="component" value="Unassembled WGS sequence"/>
</dbReference>
<organism evidence="2 3">
    <name type="scientific">Gymnopilus junonius</name>
    <name type="common">Spectacular rustgill mushroom</name>
    <name type="synonym">Gymnopilus spectabilis subsp. junonius</name>
    <dbReference type="NCBI Taxonomy" id="109634"/>
    <lineage>
        <taxon>Eukaryota</taxon>
        <taxon>Fungi</taxon>
        <taxon>Dikarya</taxon>
        <taxon>Basidiomycota</taxon>
        <taxon>Agaricomycotina</taxon>
        <taxon>Agaricomycetes</taxon>
        <taxon>Agaricomycetidae</taxon>
        <taxon>Agaricales</taxon>
        <taxon>Agaricineae</taxon>
        <taxon>Hymenogastraceae</taxon>
        <taxon>Gymnopilus</taxon>
    </lineage>
</organism>
<dbReference type="EMBL" id="JADNYJ010000011">
    <property type="protein sequence ID" value="KAF8908653.1"/>
    <property type="molecule type" value="Genomic_DNA"/>
</dbReference>
<evidence type="ECO:0000256" key="1">
    <source>
        <dbReference type="SAM" id="SignalP"/>
    </source>
</evidence>
<proteinExistence type="predicted"/>
<comment type="caution">
    <text evidence="2">The sequence shown here is derived from an EMBL/GenBank/DDBJ whole genome shotgun (WGS) entry which is preliminary data.</text>
</comment>
<feature type="chain" id="PRO_5040303532" description="Secreted protein" evidence="1">
    <location>
        <begin position="24"/>
        <end position="71"/>
    </location>
</feature>
<keyword evidence="3" id="KW-1185">Reference proteome</keyword>
<sequence length="71" mass="7923">MNMDHLCLLHIIVPLQVLPQAQQQPTHTATSLPITVPTMPRKPSFQAQRTQPCHKTLSAQAVQFGLRKLEG</sequence>
<evidence type="ECO:0008006" key="4">
    <source>
        <dbReference type="Google" id="ProtNLM"/>
    </source>
</evidence>
<dbReference type="AlphaFoldDB" id="A0A9P5NU43"/>
<gene>
    <name evidence="2" type="ORF">CPB84DRAFT_1767176</name>
</gene>
<keyword evidence="1" id="KW-0732">Signal</keyword>
<evidence type="ECO:0000313" key="2">
    <source>
        <dbReference type="EMBL" id="KAF8908653.1"/>
    </source>
</evidence>
<reference evidence="2" key="1">
    <citation type="submission" date="2020-11" db="EMBL/GenBank/DDBJ databases">
        <authorList>
            <consortium name="DOE Joint Genome Institute"/>
            <person name="Ahrendt S."/>
            <person name="Riley R."/>
            <person name="Andreopoulos W."/>
            <person name="LaButti K."/>
            <person name="Pangilinan J."/>
            <person name="Ruiz-duenas F.J."/>
            <person name="Barrasa J.M."/>
            <person name="Sanchez-Garcia M."/>
            <person name="Camarero S."/>
            <person name="Miyauchi S."/>
            <person name="Serrano A."/>
            <person name="Linde D."/>
            <person name="Babiker R."/>
            <person name="Drula E."/>
            <person name="Ayuso-Fernandez I."/>
            <person name="Pacheco R."/>
            <person name="Padilla G."/>
            <person name="Ferreira P."/>
            <person name="Barriuso J."/>
            <person name="Kellner H."/>
            <person name="Castanera R."/>
            <person name="Alfaro M."/>
            <person name="Ramirez L."/>
            <person name="Pisabarro A.G."/>
            <person name="Kuo A."/>
            <person name="Tritt A."/>
            <person name="Lipzen A."/>
            <person name="He G."/>
            <person name="Yan M."/>
            <person name="Ng V."/>
            <person name="Cullen D."/>
            <person name="Martin F."/>
            <person name="Rosso M.-N."/>
            <person name="Henrissat B."/>
            <person name="Hibbett D."/>
            <person name="Martinez A.T."/>
            <person name="Grigoriev I.V."/>
        </authorList>
    </citation>
    <scope>NUCLEOTIDE SEQUENCE</scope>
    <source>
        <strain evidence="2">AH 44721</strain>
    </source>
</reference>
<protein>
    <recommendedName>
        <fullName evidence="4">Secreted protein</fullName>
    </recommendedName>
</protein>